<feature type="active site" description="Charge relay system" evidence="6 7">
    <location>
        <position position="154"/>
    </location>
</feature>
<evidence type="ECO:0000256" key="5">
    <source>
        <dbReference type="ARBA" id="ARBA00022825"/>
    </source>
</evidence>
<feature type="domain" description="C5a peptidase/Subtilisin-like protease SBT2-like Fn3-like" evidence="10">
    <location>
        <begin position="609"/>
        <end position="720"/>
    </location>
</feature>
<evidence type="ECO:0000256" key="7">
    <source>
        <dbReference type="PROSITE-ProRule" id="PRU01240"/>
    </source>
</evidence>
<keyword evidence="3 8" id="KW-0732">Signal</keyword>
<dbReference type="OrthoDB" id="10256524at2759"/>
<dbReference type="InterPro" id="IPR036852">
    <property type="entry name" value="Peptidase_S8/S53_dom_sf"/>
</dbReference>
<evidence type="ECO:0000256" key="1">
    <source>
        <dbReference type="ARBA" id="ARBA00011073"/>
    </source>
</evidence>
<dbReference type="EMBL" id="KN714689">
    <property type="protein sequence ID" value="KUI56485.1"/>
    <property type="molecule type" value="Genomic_DNA"/>
</dbReference>
<accession>A0A194UXQ3</accession>
<dbReference type="InterPro" id="IPR034187">
    <property type="entry name" value="Peptidases_S8_5"/>
</dbReference>
<dbReference type="Pfam" id="PF06280">
    <property type="entry name" value="fn3_5"/>
    <property type="match status" value="1"/>
</dbReference>
<dbReference type="CDD" id="cd07489">
    <property type="entry name" value="Peptidases_S8_5"/>
    <property type="match status" value="1"/>
</dbReference>
<dbReference type="AlphaFoldDB" id="A0A194UXQ3"/>
<dbReference type="Gene3D" id="3.40.50.200">
    <property type="entry name" value="Peptidase S8/S53 domain"/>
    <property type="match status" value="2"/>
</dbReference>
<organism evidence="11 12">
    <name type="scientific">Cytospora mali</name>
    <name type="common">Apple Valsa canker fungus</name>
    <name type="synonym">Valsa mali</name>
    <dbReference type="NCBI Taxonomy" id="578113"/>
    <lineage>
        <taxon>Eukaryota</taxon>
        <taxon>Fungi</taxon>
        <taxon>Dikarya</taxon>
        <taxon>Ascomycota</taxon>
        <taxon>Pezizomycotina</taxon>
        <taxon>Sordariomycetes</taxon>
        <taxon>Sordariomycetidae</taxon>
        <taxon>Diaporthales</taxon>
        <taxon>Cytosporaceae</taxon>
        <taxon>Cytospora</taxon>
    </lineage>
</organism>
<evidence type="ECO:0000313" key="12">
    <source>
        <dbReference type="Proteomes" id="UP000078576"/>
    </source>
</evidence>
<feature type="chain" id="PRO_5008265947" evidence="8">
    <location>
        <begin position="19"/>
        <end position="899"/>
    </location>
</feature>
<keyword evidence="12" id="KW-1185">Reference proteome</keyword>
<feature type="domain" description="Peptidase S8/S53" evidence="9">
    <location>
        <begin position="145"/>
        <end position="543"/>
    </location>
</feature>
<reference evidence="12" key="1">
    <citation type="submission" date="2014-12" db="EMBL/GenBank/DDBJ databases">
        <title>Genome Sequence of Valsa Canker Pathogens Uncovers a Specific Adaption of Colonization on Woody Bark.</title>
        <authorList>
            <person name="Yin Z."/>
            <person name="Liu H."/>
            <person name="Gao X."/>
            <person name="Li Z."/>
            <person name="Song N."/>
            <person name="Ke X."/>
            <person name="Dai Q."/>
            <person name="Wu Y."/>
            <person name="Sun Y."/>
            <person name="Xu J.-R."/>
            <person name="Kang Z.K."/>
            <person name="Wang L."/>
            <person name="Huang L."/>
        </authorList>
    </citation>
    <scope>NUCLEOTIDE SEQUENCE [LARGE SCALE GENOMIC DNA]</scope>
    <source>
        <strain evidence="12">SXYL134</strain>
    </source>
</reference>
<dbReference type="PROSITE" id="PS51892">
    <property type="entry name" value="SUBTILASE"/>
    <property type="match status" value="1"/>
</dbReference>
<evidence type="ECO:0000256" key="3">
    <source>
        <dbReference type="ARBA" id="ARBA00022729"/>
    </source>
</evidence>
<dbReference type="PANTHER" id="PTHR43806">
    <property type="entry name" value="PEPTIDASE S8"/>
    <property type="match status" value="1"/>
</dbReference>
<dbReference type="Gene3D" id="3.50.30.30">
    <property type="match status" value="1"/>
</dbReference>
<keyword evidence="2 7" id="KW-0645">Protease</keyword>
<dbReference type="STRING" id="694573.A0A194UXQ3"/>
<protein>
    <submittedName>
        <fullName evidence="11">Minor extracellular protease vpr</fullName>
    </submittedName>
</protein>
<dbReference type="Proteomes" id="UP000078576">
    <property type="component" value="Unassembled WGS sequence"/>
</dbReference>
<proteinExistence type="inferred from homology"/>
<dbReference type="InterPro" id="IPR015500">
    <property type="entry name" value="Peptidase_S8_subtilisin-rel"/>
</dbReference>
<evidence type="ECO:0000256" key="6">
    <source>
        <dbReference type="PIRSR" id="PIRSR615500-1"/>
    </source>
</evidence>
<feature type="active site" description="Charge relay system" evidence="6 7">
    <location>
        <position position="524"/>
    </location>
</feature>
<comment type="similarity">
    <text evidence="1 7">Belongs to the peptidase S8 family.</text>
</comment>
<dbReference type="InterPro" id="IPR023828">
    <property type="entry name" value="Peptidase_S8_Ser-AS"/>
</dbReference>
<dbReference type="PRINTS" id="PR00723">
    <property type="entry name" value="SUBTILISIN"/>
</dbReference>
<dbReference type="PROSITE" id="PS00138">
    <property type="entry name" value="SUBTILASE_SER"/>
    <property type="match status" value="1"/>
</dbReference>
<keyword evidence="4 7" id="KW-0378">Hydrolase</keyword>
<feature type="signal peptide" evidence="8">
    <location>
        <begin position="1"/>
        <end position="18"/>
    </location>
</feature>
<dbReference type="GO" id="GO:0004252">
    <property type="term" value="F:serine-type endopeptidase activity"/>
    <property type="evidence" value="ECO:0007669"/>
    <property type="project" value="UniProtKB-UniRule"/>
</dbReference>
<dbReference type="SUPFAM" id="SSF52743">
    <property type="entry name" value="Subtilisin-like"/>
    <property type="match status" value="1"/>
</dbReference>
<gene>
    <name evidence="11" type="ORF">VP1G_03826</name>
</gene>
<evidence type="ECO:0000256" key="4">
    <source>
        <dbReference type="ARBA" id="ARBA00022801"/>
    </source>
</evidence>
<dbReference type="InterPro" id="IPR010435">
    <property type="entry name" value="C5a/SBT2-like_Fn3"/>
</dbReference>
<sequence>MKISRLLLSLCLSNGGLSLSRRQRFPPANGTALQPKQYILEFETGSDYTAIQDRIAALPGTTIKRVFDSDVFVGVSVESTRENIDTLSAITSVAQVWPSKIITLDTTEPSRFWNASDAAGDAASANYSVHAQTGVDKLHAKGIYGKGAVVGIVDTGTQYTHPALGGCLGTGCKVAGGYDFVGDGCWPELGCSLEPDDDPMDENGHGTHVSGIVAGQSPDGRFVGVAPEATIMSYKVFSSYDGTTEDLLIEAFLLAYQDDVDIITCSVGGAGGWASDAWAVVASRIANQGIVIMIAAGNDGLEGPYYASDGAAGQNVLAVASVEAETVAESAFLANFTLNNQTSSAAVGYYEGIYPIPSTYTGYPIYPISLNTNSTDDACSSLNVNLTGKVALVHVGNCDGTVQQTNIQNAGAHVTLWYLADDPYGIPNYERTGGFVGIISEDSGVAIVDAILAGGSVIADFTTINSDNYFVGMPDPSGVGGLPSYYTSWGPLFDLTIKPDIAAPGGNILSTYPTDTYTVLSGTSMATPYIAGVAALYIGYFGGRKTNTSYNATELMMRIISSGDSLPYFDGDTLTDYGMYAPISQIGTGTINATKVLGFTTSLSYAKFELNDTQHFNALHSVEIQNRADVAATYTYGVQNAAGFDTWSSDDDTLDDYAELVPVEIVPSVSLPMAVTLGPGETRTVRFEFTYPDGLDNLPLYSGKILVNSSFGESLAIPYLGLSGNLEQTIADQWQTGYPYAVSGLSATNISANSSYTFNLSTSSQDFPKMYARTQWGTKQLRWDIFSPNWTERDWVYPPVIGSRKHVGSVTYWLYSGEVSVYDSSLYPNDTVAFPISDEPRTSIDDDDLQFWWFGGLANGSQISPGRYIMRFAALVPFGNPRRSEDWSTYTKGFTVLPL</sequence>
<keyword evidence="5 7" id="KW-0720">Serine protease</keyword>
<dbReference type="GO" id="GO:0016020">
    <property type="term" value="C:membrane"/>
    <property type="evidence" value="ECO:0007669"/>
    <property type="project" value="InterPro"/>
</dbReference>
<dbReference type="GO" id="GO:0006508">
    <property type="term" value="P:proteolysis"/>
    <property type="evidence" value="ECO:0007669"/>
    <property type="project" value="UniProtKB-KW"/>
</dbReference>
<dbReference type="InterPro" id="IPR022398">
    <property type="entry name" value="Peptidase_S8_His-AS"/>
</dbReference>
<evidence type="ECO:0000256" key="8">
    <source>
        <dbReference type="SAM" id="SignalP"/>
    </source>
</evidence>
<dbReference type="InterPro" id="IPR050131">
    <property type="entry name" value="Peptidase_S8_subtilisin-like"/>
</dbReference>
<evidence type="ECO:0000313" key="11">
    <source>
        <dbReference type="EMBL" id="KUI56485.1"/>
    </source>
</evidence>
<dbReference type="PANTHER" id="PTHR43806:SF66">
    <property type="entry name" value="SERIN ENDOPEPTIDASE"/>
    <property type="match status" value="1"/>
</dbReference>
<dbReference type="PROSITE" id="PS00137">
    <property type="entry name" value="SUBTILASE_HIS"/>
    <property type="match status" value="1"/>
</dbReference>
<feature type="active site" description="Charge relay system" evidence="6 7">
    <location>
        <position position="205"/>
    </location>
</feature>
<name>A0A194UXQ3_CYTMA</name>
<dbReference type="InterPro" id="IPR000209">
    <property type="entry name" value="Peptidase_S8/S53_dom"/>
</dbReference>
<dbReference type="Pfam" id="PF00082">
    <property type="entry name" value="Peptidase_S8"/>
    <property type="match status" value="1"/>
</dbReference>
<evidence type="ECO:0000259" key="10">
    <source>
        <dbReference type="Pfam" id="PF06280"/>
    </source>
</evidence>
<evidence type="ECO:0000259" key="9">
    <source>
        <dbReference type="Pfam" id="PF00082"/>
    </source>
</evidence>
<evidence type="ECO:0000256" key="2">
    <source>
        <dbReference type="ARBA" id="ARBA00022670"/>
    </source>
</evidence>